<dbReference type="SUPFAM" id="SSF53901">
    <property type="entry name" value="Thiolase-like"/>
    <property type="match status" value="2"/>
</dbReference>
<evidence type="ECO:0000313" key="6">
    <source>
        <dbReference type="EMBL" id="TWT76004.1"/>
    </source>
</evidence>
<name>A0A5C5YM58_9BACT</name>
<keyword evidence="7" id="KW-1185">Reference proteome</keyword>
<dbReference type="Pfam" id="PF02797">
    <property type="entry name" value="Chal_sti_synt_C"/>
    <property type="match status" value="1"/>
</dbReference>
<dbReference type="PIRSF" id="PIRSF000451">
    <property type="entry name" value="PKS_III"/>
    <property type="match status" value="1"/>
</dbReference>
<dbReference type="PANTHER" id="PTHR11877">
    <property type="entry name" value="HYDROXYMETHYLGLUTARYL-COA SYNTHASE"/>
    <property type="match status" value="1"/>
</dbReference>
<keyword evidence="2 6" id="KW-0808">Transferase</keyword>
<comment type="similarity">
    <text evidence="1">Belongs to the thiolase-like superfamily. Chalcone/stilbene synthases family.</text>
</comment>
<dbReference type="Gene3D" id="3.40.47.10">
    <property type="match status" value="2"/>
</dbReference>
<evidence type="ECO:0000256" key="3">
    <source>
        <dbReference type="PIRSR" id="PIRSR000451-1"/>
    </source>
</evidence>
<evidence type="ECO:0000313" key="7">
    <source>
        <dbReference type="Proteomes" id="UP000318478"/>
    </source>
</evidence>
<dbReference type="GO" id="GO:0030639">
    <property type="term" value="P:polyketide biosynthetic process"/>
    <property type="evidence" value="ECO:0007669"/>
    <property type="project" value="TreeGrafter"/>
</dbReference>
<evidence type="ECO:0000256" key="1">
    <source>
        <dbReference type="ARBA" id="ARBA00005531"/>
    </source>
</evidence>
<dbReference type="EC" id="2.3.1.-" evidence="6"/>
<dbReference type="InterPro" id="IPR012328">
    <property type="entry name" value="Chalcone/stilbene_synt_C"/>
</dbReference>
<keyword evidence="6" id="KW-0012">Acyltransferase</keyword>
<dbReference type="GO" id="GO:0016747">
    <property type="term" value="F:acyltransferase activity, transferring groups other than amino-acyl groups"/>
    <property type="evidence" value="ECO:0007669"/>
    <property type="project" value="InterPro"/>
</dbReference>
<dbReference type="AlphaFoldDB" id="A0A5C5YM58"/>
<evidence type="ECO:0000256" key="2">
    <source>
        <dbReference type="ARBA" id="ARBA00022679"/>
    </source>
</evidence>
<dbReference type="PANTHER" id="PTHR11877:SF46">
    <property type="entry name" value="TYPE III POLYKETIDE SYNTHASE A"/>
    <property type="match status" value="1"/>
</dbReference>
<organism evidence="6 7">
    <name type="scientific">Posidoniimonas polymericola</name>
    <dbReference type="NCBI Taxonomy" id="2528002"/>
    <lineage>
        <taxon>Bacteria</taxon>
        <taxon>Pseudomonadati</taxon>
        <taxon>Planctomycetota</taxon>
        <taxon>Planctomycetia</taxon>
        <taxon>Pirellulales</taxon>
        <taxon>Lacipirellulaceae</taxon>
        <taxon>Posidoniimonas</taxon>
    </lineage>
</organism>
<dbReference type="EMBL" id="SJPO01000006">
    <property type="protein sequence ID" value="TWT76004.1"/>
    <property type="molecule type" value="Genomic_DNA"/>
</dbReference>
<feature type="active site" description="Acyl-thioester intermediate" evidence="3">
    <location>
        <position position="158"/>
    </location>
</feature>
<gene>
    <name evidence="6" type="ORF">Pla123a_27900</name>
</gene>
<reference evidence="6 7" key="1">
    <citation type="submission" date="2019-02" db="EMBL/GenBank/DDBJ databases">
        <title>Deep-cultivation of Planctomycetes and their phenomic and genomic characterization uncovers novel biology.</title>
        <authorList>
            <person name="Wiegand S."/>
            <person name="Jogler M."/>
            <person name="Boedeker C."/>
            <person name="Pinto D."/>
            <person name="Vollmers J."/>
            <person name="Rivas-Marin E."/>
            <person name="Kohn T."/>
            <person name="Peeters S.H."/>
            <person name="Heuer A."/>
            <person name="Rast P."/>
            <person name="Oberbeckmann S."/>
            <person name="Bunk B."/>
            <person name="Jeske O."/>
            <person name="Meyerdierks A."/>
            <person name="Storesund J.E."/>
            <person name="Kallscheuer N."/>
            <person name="Luecker S."/>
            <person name="Lage O.M."/>
            <person name="Pohl T."/>
            <person name="Merkel B.J."/>
            <person name="Hornburger P."/>
            <person name="Mueller R.-W."/>
            <person name="Bruemmer F."/>
            <person name="Labrenz M."/>
            <person name="Spormann A.M."/>
            <person name="Op Den Camp H."/>
            <person name="Overmann J."/>
            <person name="Amann R."/>
            <person name="Jetten M.S.M."/>
            <person name="Mascher T."/>
            <person name="Medema M.H."/>
            <person name="Devos D.P."/>
            <person name="Kaster A.-K."/>
            <person name="Ovreas L."/>
            <person name="Rohde M."/>
            <person name="Galperin M.Y."/>
            <person name="Jogler C."/>
        </authorList>
    </citation>
    <scope>NUCLEOTIDE SEQUENCE [LARGE SCALE GENOMIC DNA]</scope>
    <source>
        <strain evidence="6 7">Pla123a</strain>
    </source>
</reference>
<evidence type="ECO:0000259" key="4">
    <source>
        <dbReference type="Pfam" id="PF00195"/>
    </source>
</evidence>
<dbReference type="Pfam" id="PF00195">
    <property type="entry name" value="Chal_sti_synt_N"/>
    <property type="match status" value="1"/>
</dbReference>
<dbReference type="InterPro" id="IPR016039">
    <property type="entry name" value="Thiolase-like"/>
</dbReference>
<dbReference type="RefSeq" id="WP_146587887.1">
    <property type="nucleotide sequence ID" value="NZ_SJPO01000006.1"/>
</dbReference>
<evidence type="ECO:0000259" key="5">
    <source>
        <dbReference type="Pfam" id="PF02797"/>
    </source>
</evidence>
<protein>
    <submittedName>
        <fullName evidence="6">Alpha-pyrone synthesis polyketide synthase-like Pks18</fullName>
        <ecNumber evidence="6">2.3.1.-</ecNumber>
    </submittedName>
</protein>
<dbReference type="OrthoDB" id="9786288at2"/>
<dbReference type="InterPro" id="IPR011141">
    <property type="entry name" value="Polyketide_synthase_type-III"/>
</dbReference>
<sequence length="364" mass="38494">MGATINGIGLALPEHWVTQDDATQHALATSLASNGQRNFAARVYSNAGIMSRHSVLLEASSQAGEPVQQSYYSPASEEYRNGPSTAERMESYRAYASTLAHQAASEALADAGVEPGQVTQLVTVSCSGFYAPGFDVSLIQGLPMDAQVGRTHVGFMGCHGALNGLRVARMMADADPSACVLLVAVELCSLHYQYDWTPQRIVSNSLFADGAAALVVRGADAGEDGLAVRDNWSHVAPDSADAMTWNIGDHGFEMTLSPEVPTLIDQTLPACMEQWLGRHDLTVETVRNWAVHPGGPKILEACESTLKLPPSALAASRATLSKYGNMSSPTVLFVLRELLRSNGPGPTVMLGFGPGLAIEAALVG</sequence>
<comment type="caution">
    <text evidence="6">The sequence shown here is derived from an EMBL/GenBank/DDBJ whole genome shotgun (WGS) entry which is preliminary data.</text>
</comment>
<accession>A0A5C5YM58</accession>
<dbReference type="Proteomes" id="UP000318478">
    <property type="component" value="Unassembled WGS sequence"/>
</dbReference>
<feature type="domain" description="Chalcone/stilbene synthase N-terminal" evidence="4">
    <location>
        <begin position="3"/>
        <end position="220"/>
    </location>
</feature>
<dbReference type="CDD" id="cd00831">
    <property type="entry name" value="CHS_like"/>
    <property type="match status" value="1"/>
</dbReference>
<feature type="domain" description="Chalcone/stilbene synthase C-terminal" evidence="5">
    <location>
        <begin position="235"/>
        <end position="363"/>
    </location>
</feature>
<dbReference type="InterPro" id="IPR001099">
    <property type="entry name" value="Chalcone/stilbene_synt_N"/>
</dbReference>
<proteinExistence type="inferred from homology"/>